<dbReference type="Pfam" id="PF12086">
    <property type="entry name" value="DUF3563"/>
    <property type="match status" value="1"/>
</dbReference>
<accession>A0A2I8EIX5</accession>
<evidence type="ECO:0000313" key="1">
    <source>
        <dbReference type="EMBL" id="AUT59450.1"/>
    </source>
</evidence>
<protein>
    <submittedName>
        <fullName evidence="1">DUF3563 domain-containing protein</fullName>
    </submittedName>
</protein>
<dbReference type="EMBL" id="CP026111">
    <property type="protein sequence ID" value="AUT59450.1"/>
    <property type="molecule type" value="Genomic_DNA"/>
</dbReference>
<sequence>MFARLSHFLGNMVSSHDVSSHGDYLASSSDLADLERRMRQVDEEDHAYRMPFCGAVSRDQNSFGSKH</sequence>
<dbReference type="Proteomes" id="UP000243502">
    <property type="component" value="Chromosome 1"/>
</dbReference>
<dbReference type="RefSeq" id="WP_042311486.1">
    <property type="nucleotide sequence ID" value="NZ_CP026111.1"/>
</dbReference>
<dbReference type="AlphaFoldDB" id="A0A2I8EIX5"/>
<proteinExistence type="predicted"/>
<evidence type="ECO:0000313" key="2">
    <source>
        <dbReference type="Proteomes" id="UP000243502"/>
    </source>
</evidence>
<gene>
    <name evidence="1" type="ORF">C2L65_07445</name>
</gene>
<organism evidence="1 2">
    <name type="scientific">Paraburkholderia terrae</name>
    <dbReference type="NCBI Taxonomy" id="311230"/>
    <lineage>
        <taxon>Bacteria</taxon>
        <taxon>Pseudomonadati</taxon>
        <taxon>Pseudomonadota</taxon>
        <taxon>Betaproteobacteria</taxon>
        <taxon>Burkholderiales</taxon>
        <taxon>Burkholderiaceae</taxon>
        <taxon>Paraburkholderia</taxon>
    </lineage>
</organism>
<name>A0A2I8EIX5_9BURK</name>
<dbReference type="InterPro" id="IPR021946">
    <property type="entry name" value="DUF3563"/>
</dbReference>
<dbReference type="KEGG" id="pter:C2L65_07445"/>
<dbReference type="OrthoDB" id="9108439at2"/>
<reference evidence="1 2" key="1">
    <citation type="submission" date="2018-01" db="EMBL/GenBank/DDBJ databases">
        <title>Species boundaries and ecological features among Paraburkholderia terrae DSMZ17804T, P. hospita DSMZ17164T and P. caribensis DSMZ13236T.</title>
        <authorList>
            <person name="Pratama A.A."/>
        </authorList>
    </citation>
    <scope>NUCLEOTIDE SEQUENCE [LARGE SCALE GENOMIC DNA]</scope>
    <source>
        <strain evidence="1 2">DSM 17804</strain>
    </source>
</reference>